<comment type="caution">
    <text evidence="2">The sequence shown here is derived from an EMBL/GenBank/DDBJ whole genome shotgun (WGS) entry which is preliminary data.</text>
</comment>
<dbReference type="SMART" id="SM00989">
    <property type="entry name" value="V4R"/>
    <property type="match status" value="1"/>
</dbReference>
<gene>
    <name evidence="2" type="ORF">SDC9_20377</name>
</gene>
<dbReference type="AlphaFoldDB" id="A0A644U6U5"/>
<name>A0A644U6U5_9ZZZZ</name>
<dbReference type="InterPro" id="IPR004096">
    <property type="entry name" value="V4R"/>
</dbReference>
<dbReference type="PANTHER" id="PTHR35090">
    <property type="entry name" value="DNA-DIRECTED RNA POLYMERASE SUBUNIT I"/>
    <property type="match status" value="1"/>
</dbReference>
<dbReference type="PANTHER" id="PTHR35090:SF2">
    <property type="entry name" value="ARSR FAMILY TRANSCRIPTIONAL REGULATOR"/>
    <property type="match status" value="1"/>
</dbReference>
<evidence type="ECO:0000313" key="2">
    <source>
        <dbReference type="EMBL" id="MPL74562.1"/>
    </source>
</evidence>
<dbReference type="CDD" id="cd00090">
    <property type="entry name" value="HTH_ARSR"/>
    <property type="match status" value="1"/>
</dbReference>
<feature type="domain" description="4-vinyl reductase 4VR" evidence="1">
    <location>
        <begin position="189"/>
        <end position="251"/>
    </location>
</feature>
<dbReference type="GO" id="GO:0003700">
    <property type="term" value="F:DNA-binding transcription factor activity"/>
    <property type="evidence" value="ECO:0007669"/>
    <property type="project" value="InterPro"/>
</dbReference>
<dbReference type="InterPro" id="IPR000835">
    <property type="entry name" value="HTH_MarR-typ"/>
</dbReference>
<sequence length="254" mass="28486">MPEPDSKEPLNIYSKNGTVITVRSPIRNKILTLLADEGPSSFSRIMEYTGLSKSTVSGYVSYLEMRELITVMSDPRDARKKTYVITASLIGDITPSTQNGTSDFRELIRQAYAKYDKIDYKEILPHIIKVALGEAGINIDPVIMRGGEILGQAVAVYLVADTLEKTLANITEFWNHYGFGEVKIRSTDPLQIEVYHCYECMIMPKDSGKNCAISCGMLKAIFSAFYNEKVSVTEIQCMTEGYDCCCIEIIRPER</sequence>
<dbReference type="InterPro" id="IPR036390">
    <property type="entry name" value="WH_DNA-bd_sf"/>
</dbReference>
<dbReference type="SUPFAM" id="SSF111126">
    <property type="entry name" value="Ligand-binding domain in the NO signalling and Golgi transport"/>
    <property type="match status" value="1"/>
</dbReference>
<organism evidence="2">
    <name type="scientific">bioreactor metagenome</name>
    <dbReference type="NCBI Taxonomy" id="1076179"/>
    <lineage>
        <taxon>unclassified sequences</taxon>
        <taxon>metagenomes</taxon>
        <taxon>ecological metagenomes</taxon>
    </lineage>
</organism>
<accession>A0A644U6U5</accession>
<dbReference type="SUPFAM" id="SSF46785">
    <property type="entry name" value="Winged helix' DNA-binding domain"/>
    <property type="match status" value="1"/>
</dbReference>
<proteinExistence type="predicted"/>
<dbReference type="EMBL" id="VSSQ01000081">
    <property type="protein sequence ID" value="MPL74562.1"/>
    <property type="molecule type" value="Genomic_DNA"/>
</dbReference>
<protein>
    <recommendedName>
        <fullName evidence="1">4-vinyl reductase 4VR domain-containing protein</fullName>
    </recommendedName>
</protein>
<dbReference type="Gene3D" id="3.30.1380.20">
    <property type="entry name" value="Trafficking protein particle complex subunit 3"/>
    <property type="match status" value="1"/>
</dbReference>
<dbReference type="Pfam" id="PF02830">
    <property type="entry name" value="V4R"/>
    <property type="match status" value="1"/>
</dbReference>
<dbReference type="Pfam" id="PF01047">
    <property type="entry name" value="MarR"/>
    <property type="match status" value="1"/>
</dbReference>
<evidence type="ECO:0000259" key="1">
    <source>
        <dbReference type="SMART" id="SM00989"/>
    </source>
</evidence>
<reference evidence="2" key="1">
    <citation type="submission" date="2019-08" db="EMBL/GenBank/DDBJ databases">
        <authorList>
            <person name="Kucharzyk K."/>
            <person name="Murdoch R.W."/>
            <person name="Higgins S."/>
            <person name="Loffler F."/>
        </authorList>
    </citation>
    <scope>NUCLEOTIDE SEQUENCE</scope>
</reference>
<dbReference type="Gene3D" id="1.10.10.10">
    <property type="entry name" value="Winged helix-like DNA-binding domain superfamily/Winged helix DNA-binding domain"/>
    <property type="match status" value="1"/>
</dbReference>
<dbReference type="InterPro" id="IPR011991">
    <property type="entry name" value="ArsR-like_HTH"/>
</dbReference>
<dbReference type="InterPro" id="IPR024096">
    <property type="entry name" value="NO_sig/Golgi_transp_ligand-bd"/>
</dbReference>
<dbReference type="InterPro" id="IPR036388">
    <property type="entry name" value="WH-like_DNA-bd_sf"/>
</dbReference>